<evidence type="ECO:0000256" key="1">
    <source>
        <dbReference type="HAMAP-Rule" id="MF_00386"/>
    </source>
</evidence>
<dbReference type="GO" id="GO:0005886">
    <property type="term" value="C:plasma membrane"/>
    <property type="evidence" value="ECO:0007669"/>
    <property type="project" value="UniProtKB-SubCell"/>
</dbReference>
<name>A0AAU7JA54_9HYPH</name>
<dbReference type="Pfam" id="PF01809">
    <property type="entry name" value="YidD"/>
    <property type="match status" value="1"/>
</dbReference>
<dbReference type="RefSeq" id="WP_406853985.1">
    <property type="nucleotide sequence ID" value="NZ_CP157484.1"/>
</dbReference>
<comment type="subcellular location">
    <subcellularLocation>
        <location evidence="1">Cell membrane</location>
        <topology evidence="1">Peripheral membrane protein</topology>
        <orientation evidence="1">Cytoplasmic side</orientation>
    </subcellularLocation>
</comment>
<organism evidence="2">
    <name type="scientific">Alsobacter sp. KACC 23698</name>
    <dbReference type="NCBI Taxonomy" id="3149229"/>
    <lineage>
        <taxon>Bacteria</taxon>
        <taxon>Pseudomonadati</taxon>
        <taxon>Pseudomonadota</taxon>
        <taxon>Alphaproteobacteria</taxon>
        <taxon>Hyphomicrobiales</taxon>
        <taxon>Alsobacteraceae</taxon>
        <taxon>Alsobacter</taxon>
    </lineage>
</organism>
<comment type="function">
    <text evidence="1">Could be involved in insertion of integral membrane proteins into the membrane.</text>
</comment>
<dbReference type="InterPro" id="IPR002696">
    <property type="entry name" value="Membr_insert_effic_factor_YidD"/>
</dbReference>
<dbReference type="PANTHER" id="PTHR33383">
    <property type="entry name" value="MEMBRANE PROTEIN INSERTION EFFICIENCY FACTOR-RELATED"/>
    <property type="match status" value="1"/>
</dbReference>
<accession>A0AAU7JA54</accession>
<dbReference type="HAMAP" id="MF_00386">
    <property type="entry name" value="UPF0161_YidD"/>
    <property type="match status" value="1"/>
</dbReference>
<keyword evidence="1" id="KW-0472">Membrane</keyword>
<sequence length="122" mass="13283">MKLTKPLRPGVAAAHLLIRGYQLTLSGLIGRQCRHWPSCSAYADEAIGRYGFWAGGWMGAARLCRCQPWGTEGVDLVPAALPASAAWYRPWRYGRWRGVNAPSPIVCEAVAPDRGPAPPTQP</sequence>
<dbReference type="AlphaFoldDB" id="A0AAU7JA54"/>
<proteinExistence type="inferred from homology"/>
<keyword evidence="1" id="KW-1003">Cell membrane</keyword>
<dbReference type="PANTHER" id="PTHR33383:SF1">
    <property type="entry name" value="MEMBRANE PROTEIN INSERTION EFFICIENCY FACTOR-RELATED"/>
    <property type="match status" value="1"/>
</dbReference>
<gene>
    <name evidence="2" type="primary">yidD</name>
    <name evidence="2" type="ORF">ABEG18_15650</name>
</gene>
<reference evidence="2" key="1">
    <citation type="submission" date="2024-05" db="EMBL/GenBank/DDBJ databases">
        <authorList>
            <person name="Kim S."/>
            <person name="Heo J."/>
            <person name="Choi H."/>
            <person name="Choi Y."/>
            <person name="Kwon S.-W."/>
            <person name="Kim Y."/>
        </authorList>
    </citation>
    <scope>NUCLEOTIDE SEQUENCE</scope>
    <source>
        <strain evidence="2">KACC 23698</strain>
    </source>
</reference>
<protein>
    <recommendedName>
        <fullName evidence="1">Putative membrane protein insertion efficiency factor</fullName>
    </recommendedName>
</protein>
<dbReference type="NCBIfam" id="TIGR00278">
    <property type="entry name" value="membrane protein insertion efficiency factor YidD"/>
    <property type="match status" value="1"/>
</dbReference>
<evidence type="ECO:0000313" key="2">
    <source>
        <dbReference type="EMBL" id="XBO37166.1"/>
    </source>
</evidence>
<comment type="similarity">
    <text evidence="1">Belongs to the UPF0161 family.</text>
</comment>
<dbReference type="SMART" id="SM01234">
    <property type="entry name" value="Haemolytic"/>
    <property type="match status" value="1"/>
</dbReference>
<dbReference type="EMBL" id="CP157484">
    <property type="protein sequence ID" value="XBO37166.1"/>
    <property type="molecule type" value="Genomic_DNA"/>
</dbReference>